<evidence type="ECO:0000313" key="3">
    <source>
        <dbReference type="EMBL" id="KAA2242207.1"/>
    </source>
</evidence>
<dbReference type="EMBL" id="VUOA01000006">
    <property type="protein sequence ID" value="KAA2242207.1"/>
    <property type="molecule type" value="Genomic_DNA"/>
</dbReference>
<evidence type="ECO:0000313" key="4">
    <source>
        <dbReference type="Proteomes" id="UP000323142"/>
    </source>
</evidence>
<organism evidence="3 4">
    <name type="scientific">Salinarimonas soli</name>
    <dbReference type="NCBI Taxonomy" id="1638099"/>
    <lineage>
        <taxon>Bacteria</taxon>
        <taxon>Pseudomonadati</taxon>
        <taxon>Pseudomonadota</taxon>
        <taxon>Alphaproteobacteria</taxon>
        <taxon>Hyphomicrobiales</taxon>
        <taxon>Salinarimonadaceae</taxon>
        <taxon>Salinarimonas</taxon>
    </lineage>
</organism>
<reference evidence="3 4" key="2">
    <citation type="submission" date="2019-09" db="EMBL/GenBank/DDBJ databases">
        <authorList>
            <person name="Jin C."/>
        </authorList>
    </citation>
    <scope>NUCLEOTIDE SEQUENCE [LARGE SCALE GENOMIC DNA]</scope>
    <source>
        <strain evidence="3 4">BN140002</strain>
    </source>
</reference>
<dbReference type="AlphaFoldDB" id="A0A5B2VVC2"/>
<feature type="domain" description="Phasin" evidence="2">
    <location>
        <begin position="145"/>
        <end position="231"/>
    </location>
</feature>
<gene>
    <name evidence="3" type="ORF">F0L46_02650</name>
</gene>
<evidence type="ECO:0000256" key="1">
    <source>
        <dbReference type="SAM" id="MobiDB-lite"/>
    </source>
</evidence>
<proteinExistence type="predicted"/>
<dbReference type="OrthoDB" id="8020845at2"/>
<evidence type="ECO:0000259" key="2">
    <source>
        <dbReference type="Pfam" id="PF09361"/>
    </source>
</evidence>
<dbReference type="Pfam" id="PF09361">
    <property type="entry name" value="Phasin_2"/>
    <property type="match status" value="1"/>
</dbReference>
<dbReference type="Proteomes" id="UP000323142">
    <property type="component" value="Unassembled WGS sequence"/>
</dbReference>
<name>A0A5B2VVC2_9HYPH</name>
<dbReference type="RefSeq" id="WP_149815478.1">
    <property type="nucleotide sequence ID" value="NZ_VUOA01000006.1"/>
</dbReference>
<dbReference type="InterPro" id="IPR018968">
    <property type="entry name" value="Phasin"/>
</dbReference>
<protein>
    <submittedName>
        <fullName evidence="3">Phasin family protein</fullName>
    </submittedName>
</protein>
<accession>A0A5B2VVC2</accession>
<sequence>MNDVKVKPARGKGRTKAPSPAPAPEARPAAKAARTVRKAKPAPVSEPALFDAPAQPAPKVPARAPAKAAAKAVAQPKAAVAVETPAAPPPPSLVETVVVPIAALSLSGDGPVPQALFNPMKAVLGTRDPRALYARAQETGDTLRNAMSESATATSRGLVELNSQMLDLVRAHSDATLSLWRSALAAGSMSEAIRVQTSGVRQVYEASAGHWKSIAETAGRTAEAAMRPMQSALKRG</sequence>
<feature type="region of interest" description="Disordered" evidence="1">
    <location>
        <begin position="1"/>
        <end position="60"/>
    </location>
</feature>
<keyword evidence="4" id="KW-1185">Reference proteome</keyword>
<reference evidence="3 4" key="1">
    <citation type="submission" date="2019-09" db="EMBL/GenBank/DDBJ databases">
        <title>Salinarimonas rosea gen. nov., sp. nov., a new member of the a-2 subgroup of the Proteobacteria.</title>
        <authorList>
            <person name="Liu J."/>
        </authorList>
    </citation>
    <scope>NUCLEOTIDE SEQUENCE [LARGE SCALE GENOMIC DNA]</scope>
    <source>
        <strain evidence="3 4">BN140002</strain>
    </source>
</reference>
<comment type="caution">
    <text evidence="3">The sequence shown here is derived from an EMBL/GenBank/DDBJ whole genome shotgun (WGS) entry which is preliminary data.</text>
</comment>